<name>A0A5B9PC48_9BACT</name>
<dbReference type="PANTHER" id="PTHR46112:SF3">
    <property type="entry name" value="AMINOPEPTIDASE YPDF"/>
    <property type="match status" value="1"/>
</dbReference>
<evidence type="ECO:0000313" key="2">
    <source>
        <dbReference type="EMBL" id="QEG20733.1"/>
    </source>
</evidence>
<dbReference type="Proteomes" id="UP000322214">
    <property type="component" value="Chromosome"/>
</dbReference>
<dbReference type="GO" id="GO:0102009">
    <property type="term" value="F:proline dipeptidase activity"/>
    <property type="evidence" value="ECO:0007669"/>
    <property type="project" value="UniProtKB-EC"/>
</dbReference>
<dbReference type="AlphaFoldDB" id="A0A5B9PC48"/>
<proteinExistence type="predicted"/>
<reference evidence="2 3" key="1">
    <citation type="submission" date="2019-08" db="EMBL/GenBank/DDBJ databases">
        <title>Deep-cultivation of Planctomycetes and their phenomic and genomic characterization uncovers novel biology.</title>
        <authorList>
            <person name="Wiegand S."/>
            <person name="Jogler M."/>
            <person name="Boedeker C."/>
            <person name="Pinto D."/>
            <person name="Vollmers J."/>
            <person name="Rivas-Marin E."/>
            <person name="Kohn T."/>
            <person name="Peeters S.H."/>
            <person name="Heuer A."/>
            <person name="Rast P."/>
            <person name="Oberbeckmann S."/>
            <person name="Bunk B."/>
            <person name="Jeske O."/>
            <person name="Meyerdierks A."/>
            <person name="Storesund J.E."/>
            <person name="Kallscheuer N."/>
            <person name="Luecker S."/>
            <person name="Lage O.M."/>
            <person name="Pohl T."/>
            <person name="Merkel B.J."/>
            <person name="Hornburger P."/>
            <person name="Mueller R.-W."/>
            <person name="Bruemmer F."/>
            <person name="Labrenz M."/>
            <person name="Spormann A.M."/>
            <person name="Op den Camp H."/>
            <person name="Overmann J."/>
            <person name="Amann R."/>
            <person name="Jetten M.S.M."/>
            <person name="Mascher T."/>
            <person name="Medema M.H."/>
            <person name="Devos D.P."/>
            <person name="Kaster A.-K."/>
            <person name="Ovreas L."/>
            <person name="Rohde M."/>
            <person name="Galperin M.Y."/>
            <person name="Jogler C."/>
        </authorList>
    </citation>
    <scope>NUCLEOTIDE SEQUENCE [LARGE SCALE GENOMIC DNA]</scope>
    <source>
        <strain evidence="2 3">FC18</strain>
    </source>
</reference>
<dbReference type="InterPro" id="IPR050659">
    <property type="entry name" value="Peptidase_M24B"/>
</dbReference>
<keyword evidence="3" id="KW-1185">Reference proteome</keyword>
<dbReference type="EC" id="3.4.13.9" evidence="2"/>
<dbReference type="Pfam" id="PF00557">
    <property type="entry name" value="Peptidase_M24"/>
    <property type="match status" value="1"/>
</dbReference>
<organism evidence="2 3">
    <name type="scientific">Mariniblastus fucicola</name>
    <dbReference type="NCBI Taxonomy" id="980251"/>
    <lineage>
        <taxon>Bacteria</taxon>
        <taxon>Pseudomonadati</taxon>
        <taxon>Planctomycetota</taxon>
        <taxon>Planctomycetia</taxon>
        <taxon>Pirellulales</taxon>
        <taxon>Pirellulaceae</taxon>
        <taxon>Mariniblastus</taxon>
    </lineage>
</organism>
<keyword evidence="2" id="KW-0224">Dipeptidase</keyword>
<dbReference type="OrthoDB" id="9806388at2"/>
<evidence type="ECO:0000259" key="1">
    <source>
        <dbReference type="Pfam" id="PF00557"/>
    </source>
</evidence>
<accession>A0A5B9PC48</accession>
<dbReference type="EMBL" id="CP042912">
    <property type="protein sequence ID" value="QEG20733.1"/>
    <property type="molecule type" value="Genomic_DNA"/>
</dbReference>
<dbReference type="PANTHER" id="PTHR46112">
    <property type="entry name" value="AMINOPEPTIDASE"/>
    <property type="match status" value="1"/>
</dbReference>
<dbReference type="STRING" id="980251.GCA_001642875_03117"/>
<protein>
    <submittedName>
        <fullName evidence="2">Xaa-Pro dipeptidase</fullName>
        <ecNumber evidence="2">3.4.13.9</ecNumber>
    </submittedName>
</protein>
<dbReference type="Gene3D" id="3.90.230.10">
    <property type="entry name" value="Creatinase/methionine aminopeptidase superfamily"/>
    <property type="match status" value="1"/>
</dbReference>
<dbReference type="SUPFAM" id="SSF55920">
    <property type="entry name" value="Creatinase/aminopeptidase"/>
    <property type="match status" value="1"/>
</dbReference>
<evidence type="ECO:0000313" key="3">
    <source>
        <dbReference type="Proteomes" id="UP000322214"/>
    </source>
</evidence>
<dbReference type="InterPro" id="IPR036005">
    <property type="entry name" value="Creatinase/aminopeptidase-like"/>
</dbReference>
<gene>
    <name evidence="2" type="primary">pepQ</name>
    <name evidence="2" type="ORF">MFFC18_05840</name>
</gene>
<dbReference type="RefSeq" id="WP_075085316.1">
    <property type="nucleotide sequence ID" value="NZ_CP042912.1"/>
</dbReference>
<keyword evidence="2" id="KW-0645">Protease</keyword>
<dbReference type="InterPro" id="IPR000994">
    <property type="entry name" value="Pept_M24"/>
</dbReference>
<feature type="domain" description="Peptidase M24" evidence="1">
    <location>
        <begin position="154"/>
        <end position="374"/>
    </location>
</feature>
<dbReference type="KEGG" id="mff:MFFC18_05840"/>
<sequence>MINFDLPAIQNAIKEFGFDGWLLYDFRGLNVLAQRVLGIEPDDVGSRRYFFYVPAEGDPQKLVHRIETEALDHLPGQKRIYLRWQELHEELKSILGSAGKIAMEYSPNNANPYVSRVDGGTVELIRSLGPDVASSGNLVQYFEARWSSEQWELHLEADRLNQAAFEMAWSMVRDSIESGQTLRETDLQNHVMSYYAANNMTTYHPPIVAVGPHSGDPHYTPQPGSDAEIKEGDFLLLDMWAKMDVPLGVYSDLTKVGYVGDSVPNEYKEIFDIVAASRDAGIKCAKDAFAAGRELQGWEVDKASRDVIDEAGYGEYFIHRTGHNIGRETHGNGAHMDNLETKEERLVMTKTCFSIEPGIYMKPFGIRSEINVFVDGESKVHVTGGIQTEIRKILSED</sequence>
<keyword evidence="2" id="KW-0378">Hydrolase</keyword>